<protein>
    <submittedName>
        <fullName evidence="2">Uncharacterized protein</fullName>
    </submittedName>
</protein>
<accession>A0A388KBG4</accession>
<evidence type="ECO:0000313" key="3">
    <source>
        <dbReference type="Proteomes" id="UP000265515"/>
    </source>
</evidence>
<feature type="compositionally biased region" description="Basic and acidic residues" evidence="1">
    <location>
        <begin position="130"/>
        <end position="145"/>
    </location>
</feature>
<reference evidence="2 3" key="1">
    <citation type="journal article" date="2018" name="Cell">
        <title>The Chara Genome: Secondary Complexity and Implications for Plant Terrestrialization.</title>
        <authorList>
            <person name="Nishiyama T."/>
            <person name="Sakayama H."/>
            <person name="Vries J.D."/>
            <person name="Buschmann H."/>
            <person name="Saint-Marcoux D."/>
            <person name="Ullrich K.K."/>
            <person name="Haas F.B."/>
            <person name="Vanderstraeten L."/>
            <person name="Becker D."/>
            <person name="Lang D."/>
            <person name="Vosolsobe S."/>
            <person name="Rombauts S."/>
            <person name="Wilhelmsson P.K.I."/>
            <person name="Janitza P."/>
            <person name="Kern R."/>
            <person name="Heyl A."/>
            <person name="Rumpler F."/>
            <person name="Villalobos L.I.A.C."/>
            <person name="Clay J.M."/>
            <person name="Skokan R."/>
            <person name="Toyoda A."/>
            <person name="Suzuki Y."/>
            <person name="Kagoshima H."/>
            <person name="Schijlen E."/>
            <person name="Tajeshwar N."/>
            <person name="Catarino B."/>
            <person name="Hetherington A.J."/>
            <person name="Saltykova A."/>
            <person name="Bonnot C."/>
            <person name="Breuninger H."/>
            <person name="Symeonidi A."/>
            <person name="Radhakrishnan G.V."/>
            <person name="Van Nieuwerburgh F."/>
            <person name="Deforce D."/>
            <person name="Chang C."/>
            <person name="Karol K.G."/>
            <person name="Hedrich R."/>
            <person name="Ulvskov P."/>
            <person name="Glockner G."/>
            <person name="Delwiche C.F."/>
            <person name="Petrasek J."/>
            <person name="Van de Peer Y."/>
            <person name="Friml J."/>
            <person name="Beilby M."/>
            <person name="Dolan L."/>
            <person name="Kohara Y."/>
            <person name="Sugano S."/>
            <person name="Fujiyama A."/>
            <person name="Delaux P.-M."/>
            <person name="Quint M."/>
            <person name="TheiBen G."/>
            <person name="Hagemann M."/>
            <person name="Harholt J."/>
            <person name="Dunand C."/>
            <person name="Zachgo S."/>
            <person name="Langdale J."/>
            <person name="Maumus F."/>
            <person name="Straeten D.V.D."/>
            <person name="Gould S.B."/>
            <person name="Rensing S.A."/>
        </authorList>
    </citation>
    <scope>NUCLEOTIDE SEQUENCE [LARGE SCALE GENOMIC DNA]</scope>
    <source>
        <strain evidence="2 3">S276</strain>
    </source>
</reference>
<dbReference type="AlphaFoldDB" id="A0A388KBG4"/>
<evidence type="ECO:0000313" key="2">
    <source>
        <dbReference type="EMBL" id="GBG67390.1"/>
    </source>
</evidence>
<feature type="region of interest" description="Disordered" evidence="1">
    <location>
        <begin position="42"/>
        <end position="170"/>
    </location>
</feature>
<proteinExistence type="predicted"/>
<dbReference type="Gramene" id="GBG67390">
    <property type="protein sequence ID" value="GBG67390"/>
    <property type="gene ID" value="CBR_g527"/>
</dbReference>
<feature type="compositionally biased region" description="Polar residues" evidence="1">
    <location>
        <begin position="114"/>
        <end position="123"/>
    </location>
</feature>
<name>A0A388KBG4_CHABU</name>
<feature type="compositionally biased region" description="Acidic residues" evidence="1">
    <location>
        <begin position="45"/>
        <end position="59"/>
    </location>
</feature>
<comment type="caution">
    <text evidence="2">The sequence shown here is derived from an EMBL/GenBank/DDBJ whole genome shotgun (WGS) entry which is preliminary data.</text>
</comment>
<dbReference type="Proteomes" id="UP000265515">
    <property type="component" value="Unassembled WGS sequence"/>
</dbReference>
<gene>
    <name evidence="2" type="ORF">CBR_g527</name>
</gene>
<feature type="compositionally biased region" description="Low complexity" evidence="1">
    <location>
        <begin position="13"/>
        <end position="22"/>
    </location>
</feature>
<organism evidence="2 3">
    <name type="scientific">Chara braunii</name>
    <name type="common">Braun's stonewort</name>
    <dbReference type="NCBI Taxonomy" id="69332"/>
    <lineage>
        <taxon>Eukaryota</taxon>
        <taxon>Viridiplantae</taxon>
        <taxon>Streptophyta</taxon>
        <taxon>Charophyceae</taxon>
        <taxon>Charales</taxon>
        <taxon>Characeae</taxon>
        <taxon>Chara</taxon>
    </lineage>
</organism>
<sequence>MAGGRPPSWLLGARPFPAASRRFPPLRVGGVLLLMSAMVSRLSGSEDDTMNDVTDDDDFFKENKSGGDADADDEWDDKSPADRDDRDDTSREAVPLSLGRPFVDTGHNRKMRPPTSTSEGSLSSKRKSHHGVERPGSKGRGDGGQRRFQAGAAGHGASSSGHTSQGRRSGDIINRERASGNARAKNPADPTVLPGLTCRRGSEHSHSLCIAAHEHVLRTELPAGPAAHGQSAAQREYVWLPPRDSGEVVGAMRHFALPESSRERGLYYDDNGKRWVPECLSLSVWNGADVGLVLPCIQEGLVLNEADTGLPVVFSWISGGSDEGQILPWIQEMLWPWIQEGLVSNEADAGLALPWIQEMLCGASTAMASGDGVPNGRDVGLVWRWTQECLVSSEADAGLALPWIQDGLILDAKGGWMTRSLDMWPRQEALEKAWGDLTFCILLESSAQNGLHRHENAKRSGTTSSSC</sequence>
<feature type="compositionally biased region" description="Basic and acidic residues" evidence="1">
    <location>
        <begin position="77"/>
        <end position="91"/>
    </location>
</feature>
<feature type="region of interest" description="Disordered" evidence="1">
    <location>
        <begin position="1"/>
        <end position="22"/>
    </location>
</feature>
<evidence type="ECO:0000256" key="1">
    <source>
        <dbReference type="SAM" id="MobiDB-lite"/>
    </source>
</evidence>
<dbReference type="EMBL" id="BFEA01000087">
    <property type="protein sequence ID" value="GBG67390.1"/>
    <property type="molecule type" value="Genomic_DNA"/>
</dbReference>
<keyword evidence="3" id="KW-1185">Reference proteome</keyword>
<feature type="compositionally biased region" description="Low complexity" evidence="1">
    <location>
        <begin position="146"/>
        <end position="164"/>
    </location>
</feature>